<dbReference type="PROSITE" id="PS50035">
    <property type="entry name" value="PLD"/>
    <property type="match status" value="2"/>
</dbReference>
<evidence type="ECO:0000256" key="8">
    <source>
        <dbReference type="ARBA" id="ARBA00022989"/>
    </source>
</evidence>
<feature type="domain" description="PLD phosphodiesterase" evidence="13">
    <location>
        <begin position="383"/>
        <end position="410"/>
    </location>
</feature>
<accession>A0ABT1D7U6</accession>
<name>A0ABT1D7U6_9PROT</name>
<dbReference type="Gene3D" id="3.30.870.10">
    <property type="entry name" value="Endonuclease Chain A"/>
    <property type="match status" value="2"/>
</dbReference>
<dbReference type="InterPro" id="IPR025202">
    <property type="entry name" value="PLD-like_dom"/>
</dbReference>
<evidence type="ECO:0000259" key="13">
    <source>
        <dbReference type="PROSITE" id="PS50035"/>
    </source>
</evidence>
<evidence type="ECO:0000256" key="12">
    <source>
        <dbReference type="SAM" id="Phobius"/>
    </source>
</evidence>
<comment type="subcellular location">
    <subcellularLocation>
        <location evidence="3">Cell membrane</location>
        <topology evidence="3">Multi-pass membrane protein</topology>
    </subcellularLocation>
    <subcellularLocation>
        <location evidence="2">Secreted</location>
    </subcellularLocation>
</comment>
<keyword evidence="7 12" id="KW-0812">Transmembrane</keyword>
<dbReference type="InterPro" id="IPR001736">
    <property type="entry name" value="PLipase_D/transphosphatidylase"/>
</dbReference>
<protein>
    <recommendedName>
        <fullName evidence="4">Phospholipase D</fullName>
    </recommendedName>
    <alternativeName>
        <fullName evidence="10">Choline phosphatase</fullName>
    </alternativeName>
</protein>
<comment type="function">
    <text evidence="1">Could be a virulence factor.</text>
</comment>
<evidence type="ECO:0000313" key="14">
    <source>
        <dbReference type="EMBL" id="MCO6418011.1"/>
    </source>
</evidence>
<dbReference type="Proteomes" id="UP001523392">
    <property type="component" value="Unassembled WGS sequence"/>
</dbReference>
<evidence type="ECO:0000256" key="4">
    <source>
        <dbReference type="ARBA" id="ARBA00018392"/>
    </source>
</evidence>
<evidence type="ECO:0000256" key="3">
    <source>
        <dbReference type="ARBA" id="ARBA00004651"/>
    </source>
</evidence>
<reference evidence="14 15" key="1">
    <citation type="submission" date="2021-12" db="EMBL/GenBank/DDBJ databases">
        <title>Siccirubricoccus leaddurans sp. nov., a high concentration Zn2+ tolerance bacterium.</title>
        <authorList>
            <person name="Cao Y."/>
        </authorList>
    </citation>
    <scope>NUCLEOTIDE SEQUENCE [LARGE SCALE GENOMIC DNA]</scope>
    <source>
        <strain evidence="14 15">KC 17139</strain>
    </source>
</reference>
<organism evidence="14 15">
    <name type="scientific">Siccirubricoccus soli</name>
    <dbReference type="NCBI Taxonomy" id="2899147"/>
    <lineage>
        <taxon>Bacteria</taxon>
        <taxon>Pseudomonadati</taxon>
        <taxon>Pseudomonadota</taxon>
        <taxon>Alphaproteobacteria</taxon>
        <taxon>Acetobacterales</taxon>
        <taxon>Roseomonadaceae</taxon>
        <taxon>Siccirubricoccus</taxon>
    </lineage>
</organism>
<keyword evidence="6" id="KW-0964">Secreted</keyword>
<dbReference type="PANTHER" id="PTHR21248">
    <property type="entry name" value="CARDIOLIPIN SYNTHASE"/>
    <property type="match status" value="1"/>
</dbReference>
<evidence type="ECO:0000256" key="11">
    <source>
        <dbReference type="SAM" id="MobiDB-lite"/>
    </source>
</evidence>
<comment type="caution">
    <text evidence="14">The sequence shown here is derived from an EMBL/GenBank/DDBJ whole genome shotgun (WGS) entry which is preliminary data.</text>
</comment>
<dbReference type="SMART" id="SM00155">
    <property type="entry name" value="PLDc"/>
    <property type="match status" value="2"/>
</dbReference>
<dbReference type="EMBL" id="JAFIRR010000112">
    <property type="protein sequence ID" value="MCO6418011.1"/>
    <property type="molecule type" value="Genomic_DNA"/>
</dbReference>
<keyword evidence="15" id="KW-1185">Reference proteome</keyword>
<feature type="region of interest" description="Disordered" evidence="11">
    <location>
        <begin position="279"/>
        <end position="300"/>
    </location>
</feature>
<keyword evidence="5" id="KW-1003">Cell membrane</keyword>
<evidence type="ECO:0000256" key="7">
    <source>
        <dbReference type="ARBA" id="ARBA00022692"/>
    </source>
</evidence>
<evidence type="ECO:0000256" key="1">
    <source>
        <dbReference type="ARBA" id="ARBA00003145"/>
    </source>
</evidence>
<proteinExistence type="predicted"/>
<evidence type="ECO:0000313" key="15">
    <source>
        <dbReference type="Proteomes" id="UP001523392"/>
    </source>
</evidence>
<feature type="transmembrane region" description="Helical" evidence="12">
    <location>
        <begin position="6"/>
        <end position="25"/>
    </location>
</feature>
<feature type="domain" description="PLD phosphodiesterase" evidence="13">
    <location>
        <begin position="205"/>
        <end position="232"/>
    </location>
</feature>
<evidence type="ECO:0000256" key="5">
    <source>
        <dbReference type="ARBA" id="ARBA00022475"/>
    </source>
</evidence>
<dbReference type="Pfam" id="PF13396">
    <property type="entry name" value="PLDc_N"/>
    <property type="match status" value="1"/>
</dbReference>
<evidence type="ECO:0000256" key="6">
    <source>
        <dbReference type="ARBA" id="ARBA00022525"/>
    </source>
</evidence>
<keyword evidence="9 12" id="KW-0472">Membrane</keyword>
<evidence type="ECO:0000256" key="9">
    <source>
        <dbReference type="ARBA" id="ARBA00023136"/>
    </source>
</evidence>
<keyword evidence="8 12" id="KW-1133">Transmembrane helix</keyword>
<evidence type="ECO:0000256" key="10">
    <source>
        <dbReference type="ARBA" id="ARBA00029594"/>
    </source>
</evidence>
<feature type="transmembrane region" description="Helical" evidence="12">
    <location>
        <begin position="37"/>
        <end position="58"/>
    </location>
</feature>
<dbReference type="RefSeq" id="WP_252954643.1">
    <property type="nucleotide sequence ID" value="NZ_JAFIRR010000112.1"/>
</dbReference>
<evidence type="ECO:0000256" key="2">
    <source>
        <dbReference type="ARBA" id="ARBA00004613"/>
    </source>
</evidence>
<dbReference type="SUPFAM" id="SSF56024">
    <property type="entry name" value="Phospholipase D/nuclease"/>
    <property type="match status" value="2"/>
</dbReference>
<sequence length="466" mass="50619">MNDALTTLLGTVWGLAVLFCLWFATEVLRSRRQEQAMTAWLLLFALIPPLGALLYLGFGSRKLRQRAARKPRPAGRQGRAVQQVPAISDLDRLIQSHDLPAATGGNAVTLCGTAAGAYETVLGLIARAERSLWVTTYILGTDQVAAEIIRRLAERAAAGVQVRLLIDDVGSQGVRERDLAPLVAAGGRVARFMPMSLIPRPRRYANLRNHRKIIVVDGCLAWSGGMNLSDAYLGPAPVAFRFRDLSFTVEGPAARVYAEVFAADWLFAAGEDLHDALPQEAAPASSEDSGVVQVVPAGPEREGDPIHDLLLAVAHRAERRLWIVTPYFVPDTATLKALVVAARRGVDVRLVTNRRSDSRLMDFASTPYLRALAGAGARTLRLRDGMLHAKAVVADDGPALVGTANLDQRSLFLNFEIMALFHGPEEARAVAAWLEPLAAECGSELPRPRPIRQMAEGFIRLFAPVL</sequence>
<gene>
    <name evidence="14" type="ORF">JYK14_17855</name>
</gene>
<dbReference type="InterPro" id="IPR027379">
    <property type="entry name" value="CLS_N"/>
</dbReference>
<dbReference type="Pfam" id="PF13091">
    <property type="entry name" value="PLDc_2"/>
    <property type="match status" value="2"/>
</dbReference>
<dbReference type="PANTHER" id="PTHR21248:SF22">
    <property type="entry name" value="PHOSPHOLIPASE D"/>
    <property type="match status" value="1"/>
</dbReference>